<proteinExistence type="predicted"/>
<dbReference type="PANTHER" id="PTHR34580">
    <property type="match status" value="1"/>
</dbReference>
<dbReference type="RefSeq" id="WP_034247503.1">
    <property type="nucleotide sequence ID" value="NZ_BJYK01000001.1"/>
</dbReference>
<organism evidence="4 5">
    <name type="scientific">Actinotalea fermentans</name>
    <dbReference type="NCBI Taxonomy" id="43671"/>
    <lineage>
        <taxon>Bacteria</taxon>
        <taxon>Bacillati</taxon>
        <taxon>Actinomycetota</taxon>
        <taxon>Actinomycetes</taxon>
        <taxon>Micrococcales</taxon>
        <taxon>Cellulomonadaceae</taxon>
        <taxon>Actinotalea</taxon>
    </lineage>
</organism>
<evidence type="ECO:0000259" key="3">
    <source>
        <dbReference type="Pfam" id="PF25583"/>
    </source>
</evidence>
<dbReference type="PROSITE" id="PS52050">
    <property type="entry name" value="WYL"/>
    <property type="match status" value="1"/>
</dbReference>
<dbReference type="EMBL" id="BJYK01000001">
    <property type="protein sequence ID" value="GEN78894.1"/>
    <property type="molecule type" value="Genomic_DNA"/>
</dbReference>
<reference evidence="4 5" key="1">
    <citation type="submission" date="2019-07" db="EMBL/GenBank/DDBJ databases">
        <title>Whole genome shotgun sequence of Actinotalea fermentans NBRC 105374.</title>
        <authorList>
            <person name="Hosoyama A."/>
            <person name="Uohara A."/>
            <person name="Ohji S."/>
            <person name="Ichikawa N."/>
        </authorList>
    </citation>
    <scope>NUCLEOTIDE SEQUENCE [LARGE SCALE GENOMIC DNA]</scope>
    <source>
        <strain evidence="4 5">NBRC 105374</strain>
    </source>
</reference>
<dbReference type="Pfam" id="PF13280">
    <property type="entry name" value="WYL"/>
    <property type="match status" value="1"/>
</dbReference>
<dbReference type="InterPro" id="IPR057727">
    <property type="entry name" value="WCX_dom"/>
</dbReference>
<evidence type="ECO:0000313" key="5">
    <source>
        <dbReference type="Proteomes" id="UP000321484"/>
    </source>
</evidence>
<dbReference type="InterPro" id="IPR026881">
    <property type="entry name" value="WYL_dom"/>
</dbReference>
<name>A0A511YUM2_9CELL</name>
<dbReference type="PANTHER" id="PTHR34580:SF1">
    <property type="entry name" value="PROTEIN PAFC"/>
    <property type="match status" value="1"/>
</dbReference>
<protein>
    <submittedName>
        <fullName evidence="4">Protein pafC</fullName>
    </submittedName>
</protein>
<dbReference type="AlphaFoldDB" id="A0A511YUM2"/>
<dbReference type="Pfam" id="PF25583">
    <property type="entry name" value="WCX"/>
    <property type="match status" value="1"/>
</dbReference>
<evidence type="ECO:0000259" key="2">
    <source>
        <dbReference type="Pfam" id="PF19187"/>
    </source>
</evidence>
<feature type="domain" description="WYL" evidence="1">
    <location>
        <begin position="148"/>
        <end position="215"/>
    </location>
</feature>
<sequence length="321" mass="35397">MAERTPERLVRLLGLVAYLDRHPGVSVEEVAAHFEVTPQQVLRDVDTLWVSGTPGYWPDDLIDFDADSFDSGVLRLTQSRGMTRALRLGAREAVALVAALRALSESVGDLLEPAEREVIASTLEVLTAATGDAAATMDVQLAVEARPEVVAEARRALRNRRQLALRYVDAADRVSERVVEPWQLLTGDEHSYLQAWCRSARGERLFRLDRILEATQLDQPVTTRPGRSRGETFTPSAEHERVVLELDQRARWVVDQLPVDETTDRPDGGMRVALRVASSAWLRHLLLRVAPYVRAVEPVAVAQEAGAAARAALAAYDAAEG</sequence>
<dbReference type="Proteomes" id="UP000321484">
    <property type="component" value="Unassembled WGS sequence"/>
</dbReference>
<comment type="caution">
    <text evidence="4">The sequence shown here is derived from an EMBL/GenBank/DDBJ whole genome shotgun (WGS) entry which is preliminary data.</text>
</comment>
<evidence type="ECO:0000259" key="1">
    <source>
        <dbReference type="Pfam" id="PF13280"/>
    </source>
</evidence>
<dbReference type="PIRSF" id="PIRSF016838">
    <property type="entry name" value="PafC"/>
    <property type="match status" value="1"/>
</dbReference>
<gene>
    <name evidence="4" type="ORF">AFE02nite_06280</name>
</gene>
<accession>A0A511YUM2</accession>
<dbReference type="Pfam" id="PF19187">
    <property type="entry name" value="HTH_PafC"/>
    <property type="match status" value="1"/>
</dbReference>
<dbReference type="InterPro" id="IPR043839">
    <property type="entry name" value="PafC_HTH"/>
</dbReference>
<dbReference type="InterPro" id="IPR028349">
    <property type="entry name" value="PafC-like"/>
</dbReference>
<feature type="domain" description="WCX" evidence="3">
    <location>
        <begin position="239"/>
        <end position="313"/>
    </location>
</feature>
<evidence type="ECO:0000313" key="4">
    <source>
        <dbReference type="EMBL" id="GEN78894.1"/>
    </source>
</evidence>
<dbReference type="InterPro" id="IPR051534">
    <property type="entry name" value="CBASS_pafABC_assoc_protein"/>
</dbReference>
<keyword evidence="5" id="KW-1185">Reference proteome</keyword>
<dbReference type="OrthoDB" id="3268930at2"/>
<feature type="domain" description="PafC HTH" evidence="2">
    <location>
        <begin position="7"/>
        <end position="127"/>
    </location>
</feature>